<gene>
    <name evidence="2" type="ORF">BT96DRAFT_971736</name>
</gene>
<sequence>MQKSTQSRNLSRTGVHSGFLPDYYVLLCARMLFGLHGPTICSWDYFRQIPYLTVDFDTGHYKKIHVLLFAYHPLMYFVCLDYILLYLYYPAQWVSNLVVEKKKSCSWQAIHL</sequence>
<accession>A0A6A4IA92</accession>
<organism evidence="2 3">
    <name type="scientific">Gymnopus androsaceus JB14</name>
    <dbReference type="NCBI Taxonomy" id="1447944"/>
    <lineage>
        <taxon>Eukaryota</taxon>
        <taxon>Fungi</taxon>
        <taxon>Dikarya</taxon>
        <taxon>Basidiomycota</taxon>
        <taxon>Agaricomycotina</taxon>
        <taxon>Agaricomycetes</taxon>
        <taxon>Agaricomycetidae</taxon>
        <taxon>Agaricales</taxon>
        <taxon>Marasmiineae</taxon>
        <taxon>Omphalotaceae</taxon>
        <taxon>Gymnopus</taxon>
    </lineage>
</organism>
<protein>
    <submittedName>
        <fullName evidence="2">Uncharacterized protein</fullName>
    </submittedName>
</protein>
<feature type="transmembrane region" description="Helical" evidence="1">
    <location>
        <begin position="66"/>
        <end position="89"/>
    </location>
</feature>
<dbReference type="Proteomes" id="UP000799118">
    <property type="component" value="Unassembled WGS sequence"/>
</dbReference>
<dbReference type="AlphaFoldDB" id="A0A6A4IA92"/>
<keyword evidence="1" id="KW-0812">Transmembrane</keyword>
<dbReference type="EMBL" id="ML769400">
    <property type="protein sequence ID" value="KAE9406733.1"/>
    <property type="molecule type" value="Genomic_DNA"/>
</dbReference>
<keyword evidence="1" id="KW-0472">Membrane</keyword>
<evidence type="ECO:0000256" key="1">
    <source>
        <dbReference type="SAM" id="Phobius"/>
    </source>
</evidence>
<name>A0A6A4IA92_9AGAR</name>
<keyword evidence="1" id="KW-1133">Transmembrane helix</keyword>
<keyword evidence="3" id="KW-1185">Reference proteome</keyword>
<evidence type="ECO:0000313" key="3">
    <source>
        <dbReference type="Proteomes" id="UP000799118"/>
    </source>
</evidence>
<feature type="non-terminal residue" evidence="2">
    <location>
        <position position="112"/>
    </location>
</feature>
<evidence type="ECO:0000313" key="2">
    <source>
        <dbReference type="EMBL" id="KAE9406733.1"/>
    </source>
</evidence>
<proteinExistence type="predicted"/>
<reference evidence="2" key="1">
    <citation type="journal article" date="2019" name="Environ. Microbiol.">
        <title>Fungal ecological strategies reflected in gene transcription - a case study of two litter decomposers.</title>
        <authorList>
            <person name="Barbi F."/>
            <person name="Kohler A."/>
            <person name="Barry K."/>
            <person name="Baskaran P."/>
            <person name="Daum C."/>
            <person name="Fauchery L."/>
            <person name="Ihrmark K."/>
            <person name="Kuo A."/>
            <person name="LaButti K."/>
            <person name="Lipzen A."/>
            <person name="Morin E."/>
            <person name="Grigoriev I.V."/>
            <person name="Henrissat B."/>
            <person name="Lindahl B."/>
            <person name="Martin F."/>
        </authorList>
    </citation>
    <scope>NUCLEOTIDE SEQUENCE</scope>
    <source>
        <strain evidence="2">JB14</strain>
    </source>
</reference>